<organism evidence="1">
    <name type="scientific">Cladocopium goreaui</name>
    <dbReference type="NCBI Taxonomy" id="2562237"/>
    <lineage>
        <taxon>Eukaryota</taxon>
        <taxon>Sar</taxon>
        <taxon>Alveolata</taxon>
        <taxon>Dinophyceae</taxon>
        <taxon>Suessiales</taxon>
        <taxon>Symbiodiniaceae</taxon>
        <taxon>Cladocopium</taxon>
    </lineage>
</organism>
<dbReference type="Proteomes" id="UP001152797">
    <property type="component" value="Unassembled WGS sequence"/>
</dbReference>
<reference evidence="2" key="2">
    <citation type="submission" date="2024-04" db="EMBL/GenBank/DDBJ databases">
        <authorList>
            <person name="Chen Y."/>
            <person name="Shah S."/>
            <person name="Dougan E. K."/>
            <person name="Thang M."/>
            <person name="Chan C."/>
        </authorList>
    </citation>
    <scope>NUCLEOTIDE SEQUENCE [LARGE SCALE GENOMIC DNA]</scope>
</reference>
<dbReference type="EMBL" id="CAMXCT020003958">
    <property type="protein sequence ID" value="CAL1160435.1"/>
    <property type="molecule type" value="Genomic_DNA"/>
</dbReference>
<dbReference type="EMBL" id="CAMXCT030003958">
    <property type="protein sequence ID" value="CAL4794372.1"/>
    <property type="molecule type" value="Genomic_DNA"/>
</dbReference>
<gene>
    <name evidence="1" type="ORF">C1SCF055_LOCUS32643</name>
</gene>
<evidence type="ECO:0000313" key="1">
    <source>
        <dbReference type="EMBL" id="CAI4007060.1"/>
    </source>
</evidence>
<keyword evidence="3" id="KW-1185">Reference proteome</keyword>
<accession>A0A9P1GBB8</accession>
<feature type="non-terminal residue" evidence="1">
    <location>
        <position position="1"/>
    </location>
</feature>
<dbReference type="EMBL" id="CAMXCT010003958">
    <property type="protein sequence ID" value="CAI4007060.1"/>
    <property type="molecule type" value="Genomic_DNA"/>
</dbReference>
<reference evidence="1" key="1">
    <citation type="submission" date="2022-10" db="EMBL/GenBank/DDBJ databases">
        <authorList>
            <person name="Chen Y."/>
            <person name="Dougan E. K."/>
            <person name="Chan C."/>
            <person name="Rhodes N."/>
            <person name="Thang M."/>
        </authorList>
    </citation>
    <scope>NUCLEOTIDE SEQUENCE</scope>
</reference>
<name>A0A9P1GBB8_9DINO</name>
<dbReference type="AlphaFoldDB" id="A0A9P1GBB8"/>
<evidence type="ECO:0000313" key="2">
    <source>
        <dbReference type="EMBL" id="CAL1160435.1"/>
    </source>
</evidence>
<evidence type="ECO:0000313" key="3">
    <source>
        <dbReference type="Proteomes" id="UP001152797"/>
    </source>
</evidence>
<comment type="caution">
    <text evidence="1">The sequence shown here is derived from an EMBL/GenBank/DDBJ whole genome shotgun (WGS) entry which is preliminary data.</text>
</comment>
<sequence>ALSVPQEQAQLLCGKDLPERLLAALLTGTKVGKSVMVVNLSPYDSWLERVCMEWSIGNPDREIKSLSLGFSLATVSYSEKLCAMHLLEDWKSDCLILGPNVRRWDPNPPAEEELDLNNIQLKMAQLSRDPTKKGWQSFQISLSNEVRALHLSDPLNAPAWKDLITDFDKKPLGANLQT</sequence>
<protein>
    <submittedName>
        <fullName evidence="1">Uncharacterized protein</fullName>
    </submittedName>
</protein>
<proteinExistence type="predicted"/>